<gene>
    <name evidence="2" type="ORF">PECUL_23A056509</name>
</gene>
<dbReference type="EMBL" id="OW240914">
    <property type="protein sequence ID" value="CAH2277894.1"/>
    <property type="molecule type" value="Genomic_DNA"/>
</dbReference>
<name>A0AAD1VY68_PELCU</name>
<proteinExistence type="predicted"/>
<keyword evidence="1" id="KW-0472">Membrane</keyword>
<dbReference type="Proteomes" id="UP001295444">
    <property type="component" value="Chromosome 03"/>
</dbReference>
<keyword evidence="3" id="KW-1185">Reference proteome</keyword>
<protein>
    <submittedName>
        <fullName evidence="2">Uncharacterized protein</fullName>
    </submittedName>
</protein>
<evidence type="ECO:0000256" key="1">
    <source>
        <dbReference type="SAM" id="Phobius"/>
    </source>
</evidence>
<dbReference type="AlphaFoldDB" id="A0AAD1VY68"/>
<evidence type="ECO:0000313" key="3">
    <source>
        <dbReference type="Proteomes" id="UP001295444"/>
    </source>
</evidence>
<keyword evidence="1" id="KW-1133">Transmembrane helix</keyword>
<feature type="transmembrane region" description="Helical" evidence="1">
    <location>
        <begin position="34"/>
        <end position="58"/>
    </location>
</feature>
<reference evidence="2" key="1">
    <citation type="submission" date="2022-03" db="EMBL/GenBank/DDBJ databases">
        <authorList>
            <person name="Alioto T."/>
            <person name="Alioto T."/>
            <person name="Gomez Garrido J."/>
        </authorList>
    </citation>
    <scope>NUCLEOTIDE SEQUENCE</scope>
</reference>
<sequence length="101" mass="11532">MLSVTRRSYILLFADWRREFQTLACFQAQQGSLYIMYVSIVHHSDCCFIVCLSVFIFFPTPYPFILQTPFVVLFSNLLDSLTDACETPSMGLANDAVAYDP</sequence>
<accession>A0AAD1VY68</accession>
<evidence type="ECO:0000313" key="2">
    <source>
        <dbReference type="EMBL" id="CAH2277894.1"/>
    </source>
</evidence>
<organism evidence="2 3">
    <name type="scientific">Pelobates cultripes</name>
    <name type="common">Western spadefoot toad</name>
    <dbReference type="NCBI Taxonomy" id="61616"/>
    <lineage>
        <taxon>Eukaryota</taxon>
        <taxon>Metazoa</taxon>
        <taxon>Chordata</taxon>
        <taxon>Craniata</taxon>
        <taxon>Vertebrata</taxon>
        <taxon>Euteleostomi</taxon>
        <taxon>Amphibia</taxon>
        <taxon>Batrachia</taxon>
        <taxon>Anura</taxon>
        <taxon>Pelobatoidea</taxon>
        <taxon>Pelobatidae</taxon>
        <taxon>Pelobates</taxon>
    </lineage>
</organism>
<keyword evidence="1" id="KW-0812">Transmembrane</keyword>